<feature type="region of interest" description="Disordered" evidence="1">
    <location>
        <begin position="1"/>
        <end position="21"/>
    </location>
</feature>
<keyword evidence="4" id="KW-1185">Reference proteome</keyword>
<gene>
    <name evidence="3" type="ORF">RJT34_07762</name>
</gene>
<name>A0AAN9K4Z9_CLITE</name>
<evidence type="ECO:0008006" key="5">
    <source>
        <dbReference type="Google" id="ProtNLM"/>
    </source>
</evidence>
<feature type="transmembrane region" description="Helical" evidence="2">
    <location>
        <begin position="85"/>
        <end position="106"/>
    </location>
</feature>
<dbReference type="Proteomes" id="UP001359559">
    <property type="component" value="Unassembled WGS sequence"/>
</dbReference>
<accession>A0AAN9K4Z9</accession>
<keyword evidence="2" id="KW-0472">Membrane</keyword>
<protein>
    <recommendedName>
        <fullName evidence="5">Transmembrane protein</fullName>
    </recommendedName>
</protein>
<dbReference type="EMBL" id="JAYKXN010000002">
    <property type="protein sequence ID" value="KAK7310319.1"/>
    <property type="molecule type" value="Genomic_DNA"/>
</dbReference>
<evidence type="ECO:0000256" key="1">
    <source>
        <dbReference type="SAM" id="MobiDB-lite"/>
    </source>
</evidence>
<evidence type="ECO:0000256" key="2">
    <source>
        <dbReference type="SAM" id="Phobius"/>
    </source>
</evidence>
<reference evidence="3 4" key="1">
    <citation type="submission" date="2024-01" db="EMBL/GenBank/DDBJ databases">
        <title>The genomes of 5 underutilized Papilionoideae crops provide insights into root nodulation and disease resistance.</title>
        <authorList>
            <person name="Yuan L."/>
        </authorList>
    </citation>
    <scope>NUCLEOTIDE SEQUENCE [LARGE SCALE GENOMIC DNA]</scope>
    <source>
        <strain evidence="3">LY-2023</strain>
        <tissue evidence="3">Leaf</tissue>
    </source>
</reference>
<keyword evidence="2" id="KW-0812">Transmembrane</keyword>
<sequence length="131" mass="14616">MAKWFKPEPPPFDPINTTPYSPIKVPPPTNFTIGEEIETVNVTLVSSLATTTMRAPRCITVRTITNIVAHCNSFHNHCHDLEMRLYYSGLGLFVGLMVLFWVVVAVSDGGLRVGGSRWWFLMERIMGGCCG</sequence>
<keyword evidence="2" id="KW-1133">Transmembrane helix</keyword>
<dbReference type="AlphaFoldDB" id="A0AAN9K4Z9"/>
<proteinExistence type="predicted"/>
<comment type="caution">
    <text evidence="3">The sequence shown here is derived from an EMBL/GenBank/DDBJ whole genome shotgun (WGS) entry which is preliminary data.</text>
</comment>
<evidence type="ECO:0000313" key="3">
    <source>
        <dbReference type="EMBL" id="KAK7310319.1"/>
    </source>
</evidence>
<organism evidence="3 4">
    <name type="scientific">Clitoria ternatea</name>
    <name type="common">Butterfly pea</name>
    <dbReference type="NCBI Taxonomy" id="43366"/>
    <lineage>
        <taxon>Eukaryota</taxon>
        <taxon>Viridiplantae</taxon>
        <taxon>Streptophyta</taxon>
        <taxon>Embryophyta</taxon>
        <taxon>Tracheophyta</taxon>
        <taxon>Spermatophyta</taxon>
        <taxon>Magnoliopsida</taxon>
        <taxon>eudicotyledons</taxon>
        <taxon>Gunneridae</taxon>
        <taxon>Pentapetalae</taxon>
        <taxon>rosids</taxon>
        <taxon>fabids</taxon>
        <taxon>Fabales</taxon>
        <taxon>Fabaceae</taxon>
        <taxon>Papilionoideae</taxon>
        <taxon>50 kb inversion clade</taxon>
        <taxon>NPAAA clade</taxon>
        <taxon>indigoferoid/millettioid clade</taxon>
        <taxon>Phaseoleae</taxon>
        <taxon>Clitoria</taxon>
    </lineage>
</organism>
<evidence type="ECO:0000313" key="4">
    <source>
        <dbReference type="Proteomes" id="UP001359559"/>
    </source>
</evidence>